<evidence type="ECO:0000313" key="2">
    <source>
        <dbReference type="Proteomes" id="UP000066661"/>
    </source>
</evidence>
<dbReference type="SUPFAM" id="SSF53756">
    <property type="entry name" value="UDP-Glycosyltransferase/glycogen phosphorylase"/>
    <property type="match status" value="1"/>
</dbReference>
<dbReference type="InterPro" id="IPR001296">
    <property type="entry name" value="Glyco_trans_1"/>
</dbReference>
<evidence type="ECO:0000313" key="1">
    <source>
        <dbReference type="EMBL" id="CUW36513.1"/>
    </source>
</evidence>
<name>A0A4Q4HLG2_ACIBA</name>
<dbReference type="GO" id="GO:1901135">
    <property type="term" value="P:carbohydrate derivative metabolic process"/>
    <property type="evidence" value="ECO:0007669"/>
    <property type="project" value="UniProtKB-ARBA"/>
</dbReference>
<dbReference type="PANTHER" id="PTHR12526">
    <property type="entry name" value="GLYCOSYLTRANSFERASE"/>
    <property type="match status" value="1"/>
</dbReference>
<dbReference type="Proteomes" id="UP000066661">
    <property type="component" value="Chromosome I"/>
</dbReference>
<sequence length="364" mass="41840">MKKILFIVDNLGKGGAQSITSALANFLSRSSLIKVTVCALDNTNQECHLEPSVELISLNIRHDFSYGKLWKRKNLTKAEQVMVEEKINKRNYNLIILGFHNGYYLYDYLRQKDKIWFWVHGEILERRAFKDIWGQLRSYLRYERHKIYFKQLLKGKRIVIVSKHLEEAYKKILESSEFVTIPNGIELPENTNRFNSKKWDALFLGRLVNLKQVDHTIKAFNKANVSGKLGILGDGPEILPLKNLVNKLNLQNRVDFLGWSSSPQDFICQSRCVVMSSSSEGSPISLLQALSLDVPIVSYNSSSSIALLFDNPIMNRYLIPKNDIEKLAIALKECINHPYDIPKEVKSIIDMETMAKSFINLIQD</sequence>
<accession>A0A4Q4HLG2</accession>
<dbReference type="Gene3D" id="3.40.50.2000">
    <property type="entry name" value="Glycogen Phosphorylase B"/>
    <property type="match status" value="2"/>
</dbReference>
<gene>
    <name evidence="1" type="ORF">ABR2091_3133</name>
</gene>
<reference evidence="1 2" key="1">
    <citation type="submission" date="2015-12" db="EMBL/GenBank/DDBJ databases">
        <authorList>
            <person name="Wibberg D."/>
        </authorList>
    </citation>
    <scope>NUCLEOTIDE SEQUENCE [LARGE SCALE GENOMIC DNA]</scope>
    <source>
        <strain evidence="1">R2091</strain>
    </source>
</reference>
<dbReference type="Pfam" id="PF00534">
    <property type="entry name" value="Glycos_transf_1"/>
    <property type="match status" value="1"/>
</dbReference>
<dbReference type="GO" id="GO:0016757">
    <property type="term" value="F:glycosyltransferase activity"/>
    <property type="evidence" value="ECO:0007669"/>
    <property type="project" value="InterPro"/>
</dbReference>
<dbReference type="EMBL" id="LN997846">
    <property type="protein sequence ID" value="CUW36513.1"/>
    <property type="molecule type" value="Genomic_DNA"/>
</dbReference>
<dbReference type="RefSeq" id="WP_000721802.1">
    <property type="nucleotide sequence ID" value="NZ_AP031579.1"/>
</dbReference>
<protein>
    <submittedName>
        <fullName evidence="1">Uncharacterized protein</fullName>
    </submittedName>
</protein>
<organism evidence="1 2">
    <name type="scientific">Acinetobacter baumannii</name>
    <dbReference type="NCBI Taxonomy" id="470"/>
    <lineage>
        <taxon>Bacteria</taxon>
        <taxon>Pseudomonadati</taxon>
        <taxon>Pseudomonadota</taxon>
        <taxon>Gammaproteobacteria</taxon>
        <taxon>Moraxellales</taxon>
        <taxon>Moraxellaceae</taxon>
        <taxon>Acinetobacter</taxon>
        <taxon>Acinetobacter calcoaceticus/baumannii complex</taxon>
    </lineage>
</organism>
<proteinExistence type="predicted"/>
<dbReference type="AlphaFoldDB" id="A0A4Q4HLG2"/>